<protein>
    <submittedName>
        <fullName evidence="1">Uncharacterized protein</fullName>
    </submittedName>
</protein>
<evidence type="ECO:0000313" key="1">
    <source>
        <dbReference type="EMBL" id="KAI3735264.1"/>
    </source>
</evidence>
<keyword evidence="2" id="KW-1185">Reference proteome</keyword>
<evidence type="ECO:0000313" key="2">
    <source>
        <dbReference type="Proteomes" id="UP001055879"/>
    </source>
</evidence>
<sequence>MDLTRVYLLNPKNPSCSLSRSPLNIHPISLYPISKWIAVIISKCCEGISLCRFLSVLDQLSISLYPSISKGKLGKQTVLKAICSGFEETFLLKLLEESPTLQNARIKSGKSHLIEDGALPWIVKNANNEASPIRRHIELALCYMAQHE</sequence>
<dbReference type="Proteomes" id="UP001055879">
    <property type="component" value="Linkage Group LG04"/>
</dbReference>
<gene>
    <name evidence="1" type="ORF">L6452_14756</name>
</gene>
<reference evidence="1 2" key="2">
    <citation type="journal article" date="2022" name="Mol. Ecol. Resour.">
        <title>The genomes of chicory, endive, great burdock and yacon provide insights into Asteraceae paleo-polyploidization history and plant inulin production.</title>
        <authorList>
            <person name="Fan W."/>
            <person name="Wang S."/>
            <person name="Wang H."/>
            <person name="Wang A."/>
            <person name="Jiang F."/>
            <person name="Liu H."/>
            <person name="Zhao H."/>
            <person name="Xu D."/>
            <person name="Zhang Y."/>
        </authorList>
    </citation>
    <scope>NUCLEOTIDE SEQUENCE [LARGE SCALE GENOMIC DNA]</scope>
    <source>
        <strain evidence="2">cv. Niubang</strain>
    </source>
</reference>
<name>A0ACB9CLV1_ARCLA</name>
<dbReference type="EMBL" id="CM042050">
    <property type="protein sequence ID" value="KAI3735264.1"/>
    <property type="molecule type" value="Genomic_DNA"/>
</dbReference>
<proteinExistence type="predicted"/>
<reference evidence="2" key="1">
    <citation type="journal article" date="2022" name="Mol. Ecol. Resour.">
        <title>The genomes of chicory, endive, great burdock and yacon provide insights into Asteraceae palaeo-polyploidization history and plant inulin production.</title>
        <authorList>
            <person name="Fan W."/>
            <person name="Wang S."/>
            <person name="Wang H."/>
            <person name="Wang A."/>
            <person name="Jiang F."/>
            <person name="Liu H."/>
            <person name="Zhao H."/>
            <person name="Xu D."/>
            <person name="Zhang Y."/>
        </authorList>
    </citation>
    <scope>NUCLEOTIDE SEQUENCE [LARGE SCALE GENOMIC DNA]</scope>
    <source>
        <strain evidence="2">cv. Niubang</strain>
    </source>
</reference>
<accession>A0ACB9CLV1</accession>
<organism evidence="1 2">
    <name type="scientific">Arctium lappa</name>
    <name type="common">Greater burdock</name>
    <name type="synonym">Lappa major</name>
    <dbReference type="NCBI Taxonomy" id="4217"/>
    <lineage>
        <taxon>Eukaryota</taxon>
        <taxon>Viridiplantae</taxon>
        <taxon>Streptophyta</taxon>
        <taxon>Embryophyta</taxon>
        <taxon>Tracheophyta</taxon>
        <taxon>Spermatophyta</taxon>
        <taxon>Magnoliopsida</taxon>
        <taxon>eudicotyledons</taxon>
        <taxon>Gunneridae</taxon>
        <taxon>Pentapetalae</taxon>
        <taxon>asterids</taxon>
        <taxon>campanulids</taxon>
        <taxon>Asterales</taxon>
        <taxon>Asteraceae</taxon>
        <taxon>Carduoideae</taxon>
        <taxon>Cardueae</taxon>
        <taxon>Arctiinae</taxon>
        <taxon>Arctium</taxon>
    </lineage>
</organism>
<comment type="caution">
    <text evidence="1">The sequence shown here is derived from an EMBL/GenBank/DDBJ whole genome shotgun (WGS) entry which is preliminary data.</text>
</comment>